<dbReference type="AlphaFoldDB" id="A0A6A6JBA9"/>
<dbReference type="GeneID" id="54553102"/>
<accession>A0A6A6JBA9</accession>
<reference evidence="2" key="1">
    <citation type="journal article" date="2020" name="Stud. Mycol.">
        <title>101 Dothideomycetes genomes: a test case for predicting lifestyles and emergence of pathogens.</title>
        <authorList>
            <person name="Haridas S."/>
            <person name="Albert R."/>
            <person name="Binder M."/>
            <person name="Bloem J."/>
            <person name="Labutti K."/>
            <person name="Salamov A."/>
            <person name="Andreopoulos B."/>
            <person name="Baker S."/>
            <person name="Barry K."/>
            <person name="Bills G."/>
            <person name="Bluhm B."/>
            <person name="Cannon C."/>
            <person name="Castanera R."/>
            <person name="Culley D."/>
            <person name="Daum C."/>
            <person name="Ezra D."/>
            <person name="Gonzalez J."/>
            <person name="Henrissat B."/>
            <person name="Kuo A."/>
            <person name="Liang C."/>
            <person name="Lipzen A."/>
            <person name="Lutzoni F."/>
            <person name="Magnuson J."/>
            <person name="Mondo S."/>
            <person name="Nolan M."/>
            <person name="Ohm R."/>
            <person name="Pangilinan J."/>
            <person name="Park H.-J."/>
            <person name="Ramirez L."/>
            <person name="Alfaro M."/>
            <person name="Sun H."/>
            <person name="Tritt A."/>
            <person name="Yoshinaga Y."/>
            <person name="Zwiers L.-H."/>
            <person name="Turgeon B."/>
            <person name="Goodwin S."/>
            <person name="Spatafora J."/>
            <person name="Crous P."/>
            <person name="Grigoriev I."/>
        </authorList>
    </citation>
    <scope>NUCLEOTIDE SEQUENCE</scope>
    <source>
        <strain evidence="2">CBS 379.55</strain>
    </source>
</reference>
<evidence type="ECO:0000313" key="2">
    <source>
        <dbReference type="EMBL" id="KAF2273575.1"/>
    </source>
</evidence>
<feature type="region of interest" description="Disordered" evidence="1">
    <location>
        <begin position="23"/>
        <end position="42"/>
    </location>
</feature>
<sequence>MIQTTLLRTAIIIGRVMTDDVRERKQDEQAGFGTGANGDGDGGSAVVPGEDEAWKGLACLVVLRRCSLTCIRGYRSAVEGTGLRARALNDPRWQGWEGPGSSPSRPARLRGKCTFRFVASCDATLKCDGCMHAAEGDVSLAARICWDEIPVASDAPEPGQQPVITCPYT</sequence>
<dbReference type="EMBL" id="ML986509">
    <property type="protein sequence ID" value="KAF2273575.1"/>
    <property type="molecule type" value="Genomic_DNA"/>
</dbReference>
<proteinExistence type="predicted"/>
<gene>
    <name evidence="2" type="ORF">EI97DRAFT_444867</name>
</gene>
<organism evidence="2 3">
    <name type="scientific">Westerdykella ornata</name>
    <dbReference type="NCBI Taxonomy" id="318751"/>
    <lineage>
        <taxon>Eukaryota</taxon>
        <taxon>Fungi</taxon>
        <taxon>Dikarya</taxon>
        <taxon>Ascomycota</taxon>
        <taxon>Pezizomycotina</taxon>
        <taxon>Dothideomycetes</taxon>
        <taxon>Pleosporomycetidae</taxon>
        <taxon>Pleosporales</taxon>
        <taxon>Sporormiaceae</taxon>
        <taxon>Westerdykella</taxon>
    </lineage>
</organism>
<keyword evidence="3" id="KW-1185">Reference proteome</keyword>
<dbReference type="Proteomes" id="UP000800097">
    <property type="component" value="Unassembled WGS sequence"/>
</dbReference>
<evidence type="ECO:0000256" key="1">
    <source>
        <dbReference type="SAM" id="MobiDB-lite"/>
    </source>
</evidence>
<evidence type="ECO:0000313" key="3">
    <source>
        <dbReference type="Proteomes" id="UP000800097"/>
    </source>
</evidence>
<protein>
    <submittedName>
        <fullName evidence="2">Uncharacterized protein</fullName>
    </submittedName>
</protein>
<name>A0A6A6JBA9_WESOR</name>
<feature type="compositionally biased region" description="Gly residues" evidence="1">
    <location>
        <begin position="32"/>
        <end position="42"/>
    </location>
</feature>
<dbReference type="RefSeq" id="XP_033651114.1">
    <property type="nucleotide sequence ID" value="XM_033799927.1"/>
</dbReference>